<proteinExistence type="predicted"/>
<dbReference type="Gene3D" id="4.10.1080.10">
    <property type="entry name" value="TSP type-3 repeat"/>
    <property type="match status" value="1"/>
</dbReference>
<dbReference type="GO" id="GO:0005509">
    <property type="term" value="F:calcium ion binding"/>
    <property type="evidence" value="ECO:0007669"/>
    <property type="project" value="InterPro"/>
</dbReference>
<dbReference type="Gene3D" id="3.40.50.410">
    <property type="entry name" value="von Willebrand factor, type A domain"/>
    <property type="match status" value="1"/>
</dbReference>
<dbReference type="AlphaFoldDB" id="A0A0F6YHG1"/>
<accession>A0A0F6YHG1</accession>
<feature type="region of interest" description="Disordered" evidence="1">
    <location>
        <begin position="236"/>
        <end position="259"/>
    </location>
</feature>
<dbReference type="SUPFAM" id="SSF103647">
    <property type="entry name" value="TSP type-3 repeat"/>
    <property type="match status" value="2"/>
</dbReference>
<dbReference type="STRING" id="927083.DB32_001784"/>
<feature type="compositionally biased region" description="Acidic residues" evidence="1">
    <location>
        <begin position="190"/>
        <end position="203"/>
    </location>
</feature>
<dbReference type="InterPro" id="IPR028974">
    <property type="entry name" value="TSP_type-3_rpt"/>
</dbReference>
<dbReference type="Proteomes" id="UP000034883">
    <property type="component" value="Chromosome"/>
</dbReference>
<gene>
    <name evidence="2" type="ORF">DB32_001784</name>
</gene>
<reference evidence="2 3" key="1">
    <citation type="submission" date="2015-03" db="EMBL/GenBank/DDBJ databases">
        <title>Genome assembly of Sandaracinus amylolyticus DSM 53668.</title>
        <authorList>
            <person name="Sharma G."/>
            <person name="Subramanian S."/>
        </authorList>
    </citation>
    <scope>NUCLEOTIDE SEQUENCE [LARGE SCALE GENOMIC DNA]</scope>
    <source>
        <strain evidence="2 3">DSM 53668</strain>
    </source>
</reference>
<evidence type="ECO:0000313" key="3">
    <source>
        <dbReference type="Proteomes" id="UP000034883"/>
    </source>
</evidence>
<feature type="region of interest" description="Disordered" evidence="1">
    <location>
        <begin position="19"/>
        <end position="211"/>
    </location>
</feature>
<feature type="compositionally biased region" description="Basic and acidic residues" evidence="1">
    <location>
        <begin position="87"/>
        <end position="101"/>
    </location>
</feature>
<name>A0A0F6YHG1_9BACT</name>
<protein>
    <submittedName>
        <fullName evidence="2">Internalin</fullName>
    </submittedName>
</protein>
<organism evidence="2 3">
    <name type="scientific">Sandaracinus amylolyticus</name>
    <dbReference type="NCBI Taxonomy" id="927083"/>
    <lineage>
        <taxon>Bacteria</taxon>
        <taxon>Pseudomonadati</taxon>
        <taxon>Myxococcota</taxon>
        <taxon>Polyangia</taxon>
        <taxon>Polyangiales</taxon>
        <taxon>Sandaracinaceae</taxon>
        <taxon>Sandaracinus</taxon>
    </lineage>
</organism>
<dbReference type="OrthoDB" id="1100083at2"/>
<feature type="compositionally biased region" description="Basic and acidic residues" evidence="1">
    <location>
        <begin position="236"/>
        <end position="251"/>
    </location>
</feature>
<sequence length="708" mass="75056">MHHLRLALLLALALPACTVPRDTPPGDGGPGACEQSPDRDGDGVPDVLEELLDTDRDFVSDADETDSDGDGRDDALEAGDTPCVSLPDRDGDGVPDVRDVDGNDDSVLDATQWETDLDGDDVVDGLDTDTDGDGIANTIEQDASEPVDTDDDGTPDALDPDSDGDTISDAHEAAGDPDADDVPSFRDLDADGDGILDADEAGDGELTTPPITCDDEIDVATGEPADDELVDALDVDRDGDGVRDGDERDAGMDPCDPDSDDDGFGDLVEYARHDVECEDGTEEACGCAIDPDCGIPSDDYYVVLPYEAPSVVRELELSTLLRVADVLLLADTTGSMGRVLEHIQDTVAVPGTGLIDRIRDRVPSAWLGGGYHDDFPLGIYGSGDDRVFGIAIEMSPPERAADVQAAFEALQIHVGGDWPESNSEALLQVATGRGGAWSMNGYFYTIPRLSEDCEDGRWGAPCFRSNALPIVVHFSDACAHNGPPGDHASCSPYQGFTPAPATWSDAIAAMNARAMRYVGINAGESHCEDEPGPAESAPCFFMHQTAIATGTVDLDGRALVYDMPQGATSTQEFVDTVTEAIDTVATRIPFDIDTALRAEPSPRPEIDPRAFVRDRRPGCRATPPIEPCWDAPDGIPHDRAVGEVTDEGFTEVIPGTTVRFQVELANEVHRGGPHPEVFVTWIDLRGDGVTVLDSRAVYVVVPAGDGPG</sequence>
<dbReference type="RefSeq" id="WP_053231955.1">
    <property type="nucleotide sequence ID" value="NZ_CP011125.1"/>
</dbReference>
<feature type="compositionally biased region" description="Acidic residues" evidence="1">
    <location>
        <begin position="115"/>
        <end position="132"/>
    </location>
</feature>
<keyword evidence="3" id="KW-1185">Reference proteome</keyword>
<evidence type="ECO:0000313" key="2">
    <source>
        <dbReference type="EMBL" id="AKF04635.1"/>
    </source>
</evidence>
<evidence type="ECO:0000256" key="1">
    <source>
        <dbReference type="SAM" id="MobiDB-lite"/>
    </source>
</evidence>
<dbReference type="KEGG" id="samy:DB32_001784"/>
<feature type="compositionally biased region" description="Acidic residues" evidence="1">
    <location>
        <begin position="142"/>
        <end position="166"/>
    </location>
</feature>
<dbReference type="EMBL" id="CP011125">
    <property type="protein sequence ID" value="AKF04635.1"/>
    <property type="molecule type" value="Genomic_DNA"/>
</dbReference>
<dbReference type="InterPro" id="IPR036465">
    <property type="entry name" value="vWFA_dom_sf"/>
</dbReference>